<name>A0A5C3MBT9_9AGAR</name>
<feature type="domain" description="TPX2 C-terminal" evidence="6">
    <location>
        <begin position="649"/>
        <end position="718"/>
    </location>
</feature>
<feature type="compositionally biased region" description="Polar residues" evidence="5">
    <location>
        <begin position="417"/>
        <end position="430"/>
    </location>
</feature>
<accession>A0A5C3MBT9</accession>
<dbReference type="GO" id="GO:0005856">
    <property type="term" value="C:cytoskeleton"/>
    <property type="evidence" value="ECO:0007669"/>
    <property type="project" value="UniProtKB-SubCell"/>
</dbReference>
<feature type="compositionally biased region" description="Basic and acidic residues" evidence="5">
    <location>
        <begin position="663"/>
        <end position="694"/>
    </location>
</feature>
<proteinExistence type="inferred from homology"/>
<gene>
    <name evidence="7" type="ORF">BDQ12DRAFT_732909</name>
</gene>
<feature type="compositionally biased region" description="Low complexity" evidence="5">
    <location>
        <begin position="343"/>
        <end position="369"/>
    </location>
</feature>
<feature type="compositionally biased region" description="Basic residues" evidence="5">
    <location>
        <begin position="438"/>
        <end position="449"/>
    </location>
</feature>
<feature type="compositionally biased region" description="Basic and acidic residues" evidence="5">
    <location>
        <begin position="708"/>
        <end position="727"/>
    </location>
</feature>
<feature type="compositionally biased region" description="Low complexity" evidence="5">
    <location>
        <begin position="494"/>
        <end position="517"/>
    </location>
</feature>
<dbReference type="EMBL" id="ML213593">
    <property type="protein sequence ID" value="TFK42203.1"/>
    <property type="molecule type" value="Genomic_DNA"/>
</dbReference>
<keyword evidence="4" id="KW-0206">Cytoskeleton</keyword>
<organism evidence="7 8">
    <name type="scientific">Crucibulum laeve</name>
    <dbReference type="NCBI Taxonomy" id="68775"/>
    <lineage>
        <taxon>Eukaryota</taxon>
        <taxon>Fungi</taxon>
        <taxon>Dikarya</taxon>
        <taxon>Basidiomycota</taxon>
        <taxon>Agaricomycotina</taxon>
        <taxon>Agaricomycetes</taxon>
        <taxon>Agaricomycetidae</taxon>
        <taxon>Agaricales</taxon>
        <taxon>Agaricineae</taxon>
        <taxon>Nidulariaceae</taxon>
        <taxon>Crucibulum</taxon>
    </lineage>
</organism>
<dbReference type="Proteomes" id="UP000308652">
    <property type="component" value="Unassembled WGS sequence"/>
</dbReference>
<feature type="region of interest" description="Disordered" evidence="5">
    <location>
        <begin position="663"/>
        <end position="727"/>
    </location>
</feature>
<keyword evidence="3" id="KW-0963">Cytoplasm</keyword>
<dbReference type="AlphaFoldDB" id="A0A5C3MBT9"/>
<evidence type="ECO:0000256" key="1">
    <source>
        <dbReference type="ARBA" id="ARBA00004245"/>
    </source>
</evidence>
<keyword evidence="8" id="KW-1185">Reference proteome</keyword>
<evidence type="ECO:0000313" key="8">
    <source>
        <dbReference type="Proteomes" id="UP000308652"/>
    </source>
</evidence>
<feature type="region of interest" description="Disordered" evidence="5">
    <location>
        <begin position="329"/>
        <end position="565"/>
    </location>
</feature>
<dbReference type="STRING" id="68775.A0A5C3MBT9"/>
<reference evidence="7 8" key="1">
    <citation type="journal article" date="2019" name="Nat. Ecol. Evol.">
        <title>Megaphylogeny resolves global patterns of mushroom evolution.</title>
        <authorList>
            <person name="Varga T."/>
            <person name="Krizsan K."/>
            <person name="Foldi C."/>
            <person name="Dima B."/>
            <person name="Sanchez-Garcia M."/>
            <person name="Sanchez-Ramirez S."/>
            <person name="Szollosi G.J."/>
            <person name="Szarkandi J.G."/>
            <person name="Papp V."/>
            <person name="Albert L."/>
            <person name="Andreopoulos W."/>
            <person name="Angelini C."/>
            <person name="Antonin V."/>
            <person name="Barry K.W."/>
            <person name="Bougher N.L."/>
            <person name="Buchanan P."/>
            <person name="Buyck B."/>
            <person name="Bense V."/>
            <person name="Catcheside P."/>
            <person name="Chovatia M."/>
            <person name="Cooper J."/>
            <person name="Damon W."/>
            <person name="Desjardin D."/>
            <person name="Finy P."/>
            <person name="Geml J."/>
            <person name="Haridas S."/>
            <person name="Hughes K."/>
            <person name="Justo A."/>
            <person name="Karasinski D."/>
            <person name="Kautmanova I."/>
            <person name="Kiss B."/>
            <person name="Kocsube S."/>
            <person name="Kotiranta H."/>
            <person name="LaButti K.M."/>
            <person name="Lechner B.E."/>
            <person name="Liimatainen K."/>
            <person name="Lipzen A."/>
            <person name="Lukacs Z."/>
            <person name="Mihaltcheva S."/>
            <person name="Morgado L.N."/>
            <person name="Niskanen T."/>
            <person name="Noordeloos M.E."/>
            <person name="Ohm R.A."/>
            <person name="Ortiz-Santana B."/>
            <person name="Ovrebo C."/>
            <person name="Racz N."/>
            <person name="Riley R."/>
            <person name="Savchenko A."/>
            <person name="Shiryaev A."/>
            <person name="Soop K."/>
            <person name="Spirin V."/>
            <person name="Szebenyi C."/>
            <person name="Tomsovsky M."/>
            <person name="Tulloss R.E."/>
            <person name="Uehling J."/>
            <person name="Grigoriev I.V."/>
            <person name="Vagvolgyi C."/>
            <person name="Papp T."/>
            <person name="Martin F.M."/>
            <person name="Miettinen O."/>
            <person name="Hibbett D.S."/>
            <person name="Nagy L.G."/>
        </authorList>
    </citation>
    <scope>NUCLEOTIDE SEQUENCE [LARGE SCALE GENOMIC DNA]</scope>
    <source>
        <strain evidence="7 8">CBS 166.37</strain>
    </source>
</reference>
<evidence type="ECO:0000256" key="4">
    <source>
        <dbReference type="ARBA" id="ARBA00023212"/>
    </source>
</evidence>
<feature type="compositionally biased region" description="Low complexity" evidence="5">
    <location>
        <begin position="400"/>
        <end position="416"/>
    </location>
</feature>
<comment type="similarity">
    <text evidence="2">Belongs to the TPX2 family.</text>
</comment>
<feature type="region of interest" description="Disordered" evidence="5">
    <location>
        <begin position="581"/>
        <end position="613"/>
    </location>
</feature>
<sequence length="727" mass="78480">MPSLRESGDELSLRHLPDVSDSSFSFQIPAPATGDYLLADIEVDFFRGADNIIGATPAISKTTQDALTLSQLTPGPDFEKPASFKRQFASPLPSMPLQQLRPQSTKAVESNISLPKSSNAGSKTSIIRKDVIAERPQTYSGEGTPIAARFTSLRAEVDSLAGDTQPGPSATVEEARPTIEASRRGMNVVAKSGDPREIRQEKVHSKPYQTVIQGGITKTRSKKPISFRTQTTSNLPAPPVQAPSIVQQPSSSEMDVYDDSINADISVSSATEGVAGRLVMYSQKLINSFGLFNVDKPSGPIGDPGSVGWQSNDATSSAVAAKARVSCPNDIKPIDPLTLSQLSPRKTSTRSPSPSALTTSSPPTSLLRLSAKRPVPSTTESEPARKKGKTASSSNADAYSQPSLAGASSSSSRAASNNESIPGTHSSTNDNDADGTKTRTRTRVRRQPRHAPTTSSTSTSVMSRAKAKLRASERTRLAPGNKSGNTQRHGAPAVSLGSVDSGSSLRSSSRSGKTSTTRRADERVADPASSRSQRDGADGSGDRRVIAPLRKSVKSTVPNAPAVPTKPVEFNFQLDARLEGKRKTEPGASSSSESVMQKQQQQHSKSLSSSASDYKASIPNFKSMHAAQEAALAHRKKENIHPVIPLPIEFATDLRMKERQKFDERVKAREREMEKAAEERRREREEEEEREVRELRKRAVPRANEVPEWYKEAPKKKSRGDLESSVR</sequence>
<feature type="compositionally biased region" description="Low complexity" evidence="5">
    <location>
        <begin position="588"/>
        <end position="613"/>
    </location>
</feature>
<evidence type="ECO:0000259" key="6">
    <source>
        <dbReference type="Pfam" id="PF06886"/>
    </source>
</evidence>
<evidence type="ECO:0000256" key="2">
    <source>
        <dbReference type="ARBA" id="ARBA00005885"/>
    </source>
</evidence>
<comment type="subcellular location">
    <subcellularLocation>
        <location evidence="1">Cytoplasm</location>
        <location evidence="1">Cytoskeleton</location>
    </subcellularLocation>
</comment>
<evidence type="ECO:0000256" key="5">
    <source>
        <dbReference type="SAM" id="MobiDB-lite"/>
    </source>
</evidence>
<protein>
    <recommendedName>
        <fullName evidence="6">TPX2 C-terminal domain-containing protein</fullName>
    </recommendedName>
</protein>
<evidence type="ECO:0000313" key="7">
    <source>
        <dbReference type="EMBL" id="TFK42203.1"/>
    </source>
</evidence>
<dbReference type="OrthoDB" id="3242303at2759"/>
<dbReference type="InterPro" id="IPR027329">
    <property type="entry name" value="TPX2_C"/>
</dbReference>
<dbReference type="Pfam" id="PF06886">
    <property type="entry name" value="TPX2"/>
    <property type="match status" value="1"/>
</dbReference>
<evidence type="ECO:0000256" key="3">
    <source>
        <dbReference type="ARBA" id="ARBA00022490"/>
    </source>
</evidence>
<feature type="compositionally biased region" description="Basic and acidic residues" evidence="5">
    <location>
        <begin position="532"/>
        <end position="545"/>
    </location>
</feature>